<dbReference type="Proteomes" id="UP000516421">
    <property type="component" value="Chromosome"/>
</dbReference>
<dbReference type="RefSeq" id="WP_145176215.1">
    <property type="nucleotide sequence ID" value="NZ_CP061538.1"/>
</dbReference>
<organism evidence="1 2">
    <name type="scientific">Rothia amarae</name>
    <dbReference type="NCBI Taxonomy" id="169480"/>
    <lineage>
        <taxon>Bacteria</taxon>
        <taxon>Bacillati</taxon>
        <taxon>Actinomycetota</taxon>
        <taxon>Actinomycetes</taxon>
        <taxon>Micrococcales</taxon>
        <taxon>Micrococcaceae</taxon>
        <taxon>Rothia</taxon>
    </lineage>
</organism>
<name>A0A7H2BLX7_9MICC</name>
<accession>A0A7H2BLX7</accession>
<reference evidence="1 2" key="1">
    <citation type="submission" date="2020-09" db="EMBL/GenBank/DDBJ databases">
        <title>Investigation of environmental microbe.</title>
        <authorList>
            <person name="Ou Y."/>
            <person name="Kang Q."/>
        </authorList>
    </citation>
    <scope>NUCLEOTIDE SEQUENCE [LARGE SCALE GENOMIC DNA]</scope>
    <source>
        <strain evidence="1 2">KJZ-9</strain>
    </source>
</reference>
<evidence type="ECO:0000313" key="2">
    <source>
        <dbReference type="Proteomes" id="UP000516421"/>
    </source>
</evidence>
<dbReference type="EMBL" id="CP061538">
    <property type="protein sequence ID" value="QNV40673.1"/>
    <property type="molecule type" value="Genomic_DNA"/>
</dbReference>
<proteinExistence type="predicted"/>
<sequence length="371" mass="41435">MTAHENGWKVYSIRTTTGEVGSELDPVSGSWSIELNKTEDFSVTVKKADLLRRERLWWFPWSGGVLFTYTGQDGLESPIVAGPITDYGTETTDELSFSCGGIRKILEHRTVWQSLAYKGMTYGDIAWALVQHGLDRPGGALPVVRDFPVESGRYERTYEDWNLANNGIDKRLTELSEVINGPDIMFRPRWVEGTNKRRIEWVMVHGTALSTSIPQNRTPDFDMTSAASDVLDPSIKSSGANIRHRVWCTGAGEGEGVARAFAQDLSTIENQYSMPFLEDVMSDSDQAKEDVLKVKAEGALRAQSQMVDQLTFKYHGLSTKNPLGSFYVGDTANVTMRGWINIPDGTRPMKLLKMNGSLDNMVTLDFQEGVW</sequence>
<dbReference type="AlphaFoldDB" id="A0A7H2BLX7"/>
<gene>
    <name evidence="1" type="ORF">IDM48_04525</name>
</gene>
<evidence type="ECO:0000313" key="1">
    <source>
        <dbReference type="EMBL" id="QNV40673.1"/>
    </source>
</evidence>
<protein>
    <recommendedName>
        <fullName evidence="3">Minor tail protein</fullName>
    </recommendedName>
</protein>
<evidence type="ECO:0008006" key="3">
    <source>
        <dbReference type="Google" id="ProtNLM"/>
    </source>
</evidence>
<dbReference type="KEGG" id="rama:IDM48_04525"/>
<keyword evidence="2" id="KW-1185">Reference proteome</keyword>